<keyword evidence="3" id="KW-0813">Transport</keyword>
<evidence type="ECO:0000256" key="1">
    <source>
        <dbReference type="ARBA" id="ARBA00004442"/>
    </source>
</evidence>
<name>A0A6C2D680_9RHOO</name>
<evidence type="ECO:0000256" key="2">
    <source>
        <dbReference type="ARBA" id="ARBA00007613"/>
    </source>
</evidence>
<dbReference type="SUPFAM" id="SSF54427">
    <property type="entry name" value="NTF2-like"/>
    <property type="match status" value="1"/>
</dbReference>
<dbReference type="Pfam" id="PF24125">
    <property type="entry name" value="Cds6_C"/>
    <property type="match status" value="1"/>
</dbReference>
<feature type="signal peptide" evidence="8">
    <location>
        <begin position="1"/>
        <end position="29"/>
    </location>
</feature>
<reference evidence="10 11" key="1">
    <citation type="submission" date="2019-01" db="EMBL/GenBank/DDBJ databases">
        <title>Zoogloea oleivorans genome sequencing and assembly.</title>
        <authorList>
            <person name="Tancsics A."/>
            <person name="Farkas M."/>
            <person name="Kriszt B."/>
            <person name="Maroti G."/>
            <person name="Horvath B."/>
        </authorList>
    </citation>
    <scope>NUCLEOTIDE SEQUENCE [LARGE SCALE GENOMIC DNA]</scope>
    <source>
        <strain evidence="10 11">Buc</strain>
    </source>
</reference>
<organism evidence="10 11">
    <name type="scientific">Zoogloea oleivorans</name>
    <dbReference type="NCBI Taxonomy" id="1552750"/>
    <lineage>
        <taxon>Bacteria</taxon>
        <taxon>Pseudomonadati</taxon>
        <taxon>Pseudomonadota</taxon>
        <taxon>Betaproteobacteria</taxon>
        <taxon>Rhodocyclales</taxon>
        <taxon>Zoogloeaceae</taxon>
        <taxon>Zoogloea</taxon>
    </lineage>
</organism>
<dbReference type="OrthoDB" id="8699140at2"/>
<dbReference type="GO" id="GO:0009279">
    <property type="term" value="C:cell outer membrane"/>
    <property type="evidence" value="ECO:0007669"/>
    <property type="project" value="UniProtKB-SubCell"/>
</dbReference>
<evidence type="ECO:0000256" key="6">
    <source>
        <dbReference type="ARBA" id="ARBA00023136"/>
    </source>
</evidence>
<dbReference type="EMBL" id="SDKK01000003">
    <property type="protein sequence ID" value="TYC61109.1"/>
    <property type="molecule type" value="Genomic_DNA"/>
</dbReference>
<dbReference type="AlphaFoldDB" id="A0A6C2D680"/>
<evidence type="ECO:0000256" key="3">
    <source>
        <dbReference type="ARBA" id="ARBA00022448"/>
    </source>
</evidence>
<dbReference type="GO" id="GO:1990281">
    <property type="term" value="C:efflux pump complex"/>
    <property type="evidence" value="ECO:0007669"/>
    <property type="project" value="TreeGrafter"/>
</dbReference>
<dbReference type="PANTHER" id="PTHR30026:SF22">
    <property type="entry name" value="OUTER MEMBRANE EFFLUX PROTEIN"/>
    <property type="match status" value="1"/>
</dbReference>
<keyword evidence="4" id="KW-1134">Transmembrane beta strand</keyword>
<proteinExistence type="inferred from homology"/>
<dbReference type="Pfam" id="PF02321">
    <property type="entry name" value="OEP"/>
    <property type="match status" value="2"/>
</dbReference>
<feature type="domain" description="Cds6 C-terminal" evidence="9">
    <location>
        <begin position="482"/>
        <end position="586"/>
    </location>
</feature>
<dbReference type="PANTHER" id="PTHR30026">
    <property type="entry name" value="OUTER MEMBRANE PROTEIN TOLC"/>
    <property type="match status" value="1"/>
</dbReference>
<dbReference type="SUPFAM" id="SSF56954">
    <property type="entry name" value="Outer membrane efflux proteins (OEP)"/>
    <property type="match status" value="1"/>
</dbReference>
<evidence type="ECO:0000313" key="11">
    <source>
        <dbReference type="Proteomes" id="UP000389128"/>
    </source>
</evidence>
<evidence type="ECO:0000259" key="9">
    <source>
        <dbReference type="Pfam" id="PF24125"/>
    </source>
</evidence>
<evidence type="ECO:0000256" key="4">
    <source>
        <dbReference type="ARBA" id="ARBA00022452"/>
    </source>
</evidence>
<dbReference type="InterPro" id="IPR003423">
    <property type="entry name" value="OMP_efflux"/>
</dbReference>
<dbReference type="RefSeq" id="WP_148577644.1">
    <property type="nucleotide sequence ID" value="NZ_SDKK01000003.1"/>
</dbReference>
<evidence type="ECO:0000256" key="5">
    <source>
        <dbReference type="ARBA" id="ARBA00022692"/>
    </source>
</evidence>
<dbReference type="GO" id="GO:0015288">
    <property type="term" value="F:porin activity"/>
    <property type="evidence" value="ECO:0007669"/>
    <property type="project" value="TreeGrafter"/>
</dbReference>
<dbReference type="Proteomes" id="UP000389128">
    <property type="component" value="Unassembled WGS sequence"/>
</dbReference>
<dbReference type="InterPro" id="IPR056203">
    <property type="entry name" value="Cds6_C"/>
</dbReference>
<keyword evidence="6" id="KW-0472">Membrane</keyword>
<dbReference type="InterPro" id="IPR032710">
    <property type="entry name" value="NTF2-like_dom_sf"/>
</dbReference>
<accession>A0A6C2D680</accession>
<dbReference type="Gene3D" id="3.10.450.50">
    <property type="match status" value="1"/>
</dbReference>
<gene>
    <name evidence="10" type="ORF">ETQ85_03370</name>
</gene>
<keyword evidence="7" id="KW-0998">Cell outer membrane</keyword>
<evidence type="ECO:0000313" key="10">
    <source>
        <dbReference type="EMBL" id="TYC61109.1"/>
    </source>
</evidence>
<sequence>MIRHLPAPRRLAGLLAALGIGFATCGAHAEALPAVVDKVLLQQPSVRSAQALLRAADAQITQVRSDFLPSLGLTYRNSDARDETQGQPLNRNIRRSDASLRWNIFNGGADTNRLRSIGLARDAADADLDEVLERVAYDITENYADVVRLRQTMDSLNATIARQERVEANVARRVEAGRIPSAELDLMHVRLIQSRTLLGQLRAQLGTAEYRYRLLTGQAPEGLVAPAIQPADKDGDIDGLVERIHERNPRLRAALQRTAARQADIGVARGSFFPAVDLSYSKRLDNTTIPVPVSDSDRSAQVQVSIDIPLGGKNIGRHTEAVERHQAAQADADDLLLKVSKEITDLYRQFAEAREIAPLMEERVVAAQRVAAAYELHFEAGRRSLNDLSITQEDLFNAQRALIENRAQQTTLQAQLLGLAGELRSALRSRYRPAPIAAELLGTAPFSPALVAAPLPTLEAPPTPVMELVEPAVGTGTPDEQLSRQLEAWTSAWTAQDFNRYRTFYVADFNPGKGRSTTDWETERRQRLTQATNPGVRIANLKIRAHGDGHLSTRFIQHYTAGHYRDTVRKQLDWVKVDGQWKIAAETVLAAPPPARPSVPPTPTGQ</sequence>
<comment type="caution">
    <text evidence="10">The sequence shown here is derived from an EMBL/GenBank/DDBJ whole genome shotgun (WGS) entry which is preliminary data.</text>
</comment>
<keyword evidence="8" id="KW-0732">Signal</keyword>
<keyword evidence="5" id="KW-0812">Transmembrane</keyword>
<evidence type="ECO:0000256" key="8">
    <source>
        <dbReference type="SAM" id="SignalP"/>
    </source>
</evidence>
<comment type="similarity">
    <text evidence="2">Belongs to the outer membrane factor (OMF) (TC 1.B.17) family.</text>
</comment>
<comment type="subcellular location">
    <subcellularLocation>
        <location evidence="1">Cell outer membrane</location>
    </subcellularLocation>
</comment>
<dbReference type="GO" id="GO:0015562">
    <property type="term" value="F:efflux transmembrane transporter activity"/>
    <property type="evidence" value="ECO:0007669"/>
    <property type="project" value="InterPro"/>
</dbReference>
<protein>
    <recommendedName>
        <fullName evidence="9">Cds6 C-terminal domain-containing protein</fullName>
    </recommendedName>
</protein>
<dbReference type="InterPro" id="IPR051906">
    <property type="entry name" value="TolC-like"/>
</dbReference>
<keyword evidence="11" id="KW-1185">Reference proteome</keyword>
<evidence type="ECO:0000256" key="7">
    <source>
        <dbReference type="ARBA" id="ARBA00023237"/>
    </source>
</evidence>
<feature type="chain" id="PRO_5025456776" description="Cds6 C-terminal domain-containing protein" evidence="8">
    <location>
        <begin position="30"/>
        <end position="606"/>
    </location>
</feature>
<dbReference type="Gene3D" id="1.20.1600.10">
    <property type="entry name" value="Outer membrane efflux proteins (OEP)"/>
    <property type="match status" value="1"/>
</dbReference>